<gene>
    <name evidence="8" type="ORF">EKG35_10845</name>
</gene>
<evidence type="ECO:0000256" key="7">
    <source>
        <dbReference type="SAM" id="Phobius"/>
    </source>
</evidence>
<dbReference type="OrthoDB" id="886570at2"/>
<dbReference type="GO" id="GO:0005886">
    <property type="term" value="C:plasma membrane"/>
    <property type="evidence" value="ECO:0007669"/>
    <property type="project" value="UniProtKB-SubCell"/>
</dbReference>
<dbReference type="AlphaFoldDB" id="A0A3S0JRK9"/>
<keyword evidence="4 7" id="KW-0812">Transmembrane</keyword>
<feature type="transmembrane region" description="Helical" evidence="7">
    <location>
        <begin position="45"/>
        <end position="66"/>
    </location>
</feature>
<feature type="transmembrane region" description="Helical" evidence="7">
    <location>
        <begin position="6"/>
        <end position="25"/>
    </location>
</feature>
<keyword evidence="9" id="KW-1185">Reference proteome</keyword>
<dbReference type="InterPro" id="IPR051907">
    <property type="entry name" value="DoxX-like_oxidoreductase"/>
</dbReference>
<comment type="subcellular location">
    <subcellularLocation>
        <location evidence="1">Cell membrane</location>
        <topology evidence="1">Multi-pass membrane protein</topology>
    </subcellularLocation>
</comment>
<comment type="caution">
    <text evidence="8">The sequence shown here is derived from an EMBL/GenBank/DDBJ whole genome shotgun (WGS) entry which is preliminary data.</text>
</comment>
<evidence type="ECO:0000256" key="6">
    <source>
        <dbReference type="ARBA" id="ARBA00023136"/>
    </source>
</evidence>
<evidence type="ECO:0000256" key="5">
    <source>
        <dbReference type="ARBA" id="ARBA00022989"/>
    </source>
</evidence>
<sequence>MYKNEFGALIIRIVLGSIFLIHGLAKFQEGIAETIKRFESYNIPYADYVSFGVAGVELIGGFFLIIGFSVRFVSALLIIIMTGAIVFVKFDAGFLNGYEYDVALLAMSCYLLFGGSRLLALDKLFVRDTKKKSKVEFKRSY</sequence>
<dbReference type="EMBL" id="RXNR01000027">
    <property type="protein sequence ID" value="RTQ92816.1"/>
    <property type="molecule type" value="Genomic_DNA"/>
</dbReference>
<keyword evidence="5 7" id="KW-1133">Transmembrane helix</keyword>
<comment type="similarity">
    <text evidence="2">Belongs to the DoxX family.</text>
</comment>
<feature type="transmembrane region" description="Helical" evidence="7">
    <location>
        <begin position="102"/>
        <end position="120"/>
    </location>
</feature>
<proteinExistence type="inferred from homology"/>
<evidence type="ECO:0000313" key="9">
    <source>
        <dbReference type="Proteomes" id="UP000276349"/>
    </source>
</evidence>
<protein>
    <submittedName>
        <fullName evidence="8">DoxX family protein</fullName>
    </submittedName>
</protein>
<dbReference type="Pfam" id="PF07681">
    <property type="entry name" value="DoxX"/>
    <property type="match status" value="1"/>
</dbReference>
<evidence type="ECO:0000256" key="3">
    <source>
        <dbReference type="ARBA" id="ARBA00022475"/>
    </source>
</evidence>
<evidence type="ECO:0000256" key="4">
    <source>
        <dbReference type="ARBA" id="ARBA00022692"/>
    </source>
</evidence>
<keyword evidence="3" id="KW-1003">Cell membrane</keyword>
<dbReference type="PANTHER" id="PTHR33452:SF1">
    <property type="entry name" value="INNER MEMBRANE PROTEIN YPHA-RELATED"/>
    <property type="match status" value="1"/>
</dbReference>
<dbReference type="InterPro" id="IPR032808">
    <property type="entry name" value="DoxX"/>
</dbReference>
<name>A0A3S0JRK9_9BACI</name>
<reference evidence="8 9" key="1">
    <citation type="submission" date="2018-12" db="EMBL/GenBank/DDBJ databases">
        <authorList>
            <person name="Yu L."/>
        </authorList>
    </citation>
    <scope>NUCLEOTIDE SEQUENCE [LARGE SCALE GENOMIC DNA]</scope>
    <source>
        <strain evidence="8 9">S5H2222</strain>
    </source>
</reference>
<accession>A0A3S0JRK9</accession>
<organism evidence="8 9">
    <name type="scientific">Lysinibacillus telephonicus</name>
    <dbReference type="NCBI Taxonomy" id="1714840"/>
    <lineage>
        <taxon>Bacteria</taxon>
        <taxon>Bacillati</taxon>
        <taxon>Bacillota</taxon>
        <taxon>Bacilli</taxon>
        <taxon>Bacillales</taxon>
        <taxon>Bacillaceae</taxon>
        <taxon>Lysinibacillus</taxon>
    </lineage>
</organism>
<feature type="transmembrane region" description="Helical" evidence="7">
    <location>
        <begin position="72"/>
        <end position="90"/>
    </location>
</feature>
<evidence type="ECO:0000256" key="2">
    <source>
        <dbReference type="ARBA" id="ARBA00006679"/>
    </source>
</evidence>
<evidence type="ECO:0000256" key="1">
    <source>
        <dbReference type="ARBA" id="ARBA00004651"/>
    </source>
</evidence>
<dbReference type="PANTHER" id="PTHR33452">
    <property type="entry name" value="OXIDOREDUCTASE CATD-RELATED"/>
    <property type="match status" value="1"/>
</dbReference>
<evidence type="ECO:0000313" key="8">
    <source>
        <dbReference type="EMBL" id="RTQ92816.1"/>
    </source>
</evidence>
<dbReference type="Proteomes" id="UP000276349">
    <property type="component" value="Unassembled WGS sequence"/>
</dbReference>
<keyword evidence="6 7" id="KW-0472">Membrane</keyword>